<proteinExistence type="predicted"/>
<dbReference type="AlphaFoldDB" id="A0A4P9C3W2"/>
<name>A0A4P9C3W2_EUBML</name>
<dbReference type="RefSeq" id="WP_058695019.1">
    <property type="nucleotide sequence ID" value="NZ_CP029487.1"/>
</dbReference>
<evidence type="ECO:0000313" key="2">
    <source>
        <dbReference type="Proteomes" id="UP000218387"/>
    </source>
</evidence>
<gene>
    <name evidence="1" type="ORF">CPZ25_001100</name>
</gene>
<sequence length="163" mass="17916">MNAEFTEKAVTKKISKWQTACQAFAGTQPEELAAIAALCYKNDDTERGQAVYRQVCRYYPNAEGFFQNVEYRRIGYNEKTGLSGINFDGNIIRKGSVDAVQNYFLALGHAFPDACILAEKTAGIPGHKIEVICKNGEVIGMVTLVLEQSVISENNIKEAALTA</sequence>
<protein>
    <submittedName>
        <fullName evidence="1">Uncharacterized protein</fullName>
    </submittedName>
</protein>
<dbReference type="EMBL" id="CP029487">
    <property type="protein sequence ID" value="QCT69960.1"/>
    <property type="molecule type" value="Genomic_DNA"/>
</dbReference>
<evidence type="ECO:0000313" key="1">
    <source>
        <dbReference type="EMBL" id="QCT69960.1"/>
    </source>
</evidence>
<accession>A0A4P9C3W2</accession>
<dbReference type="Gene3D" id="3.40.1110.10">
    <property type="entry name" value="Calcium-transporting ATPase, cytoplasmic domain N"/>
    <property type="match status" value="1"/>
</dbReference>
<dbReference type="Proteomes" id="UP000218387">
    <property type="component" value="Chromosome"/>
</dbReference>
<reference evidence="1 2" key="1">
    <citation type="submission" date="2018-05" db="EMBL/GenBank/DDBJ databases">
        <title>Genome comparison of Eubacterium sp.</title>
        <authorList>
            <person name="Feng Y."/>
            <person name="Sanchez-Andrea I."/>
            <person name="Stams A.J.M."/>
            <person name="De Vos W.M."/>
        </authorList>
    </citation>
    <scope>NUCLEOTIDE SEQUENCE [LARGE SCALE GENOMIC DNA]</scope>
    <source>
        <strain evidence="1 2">YI</strain>
    </source>
</reference>
<organism evidence="1 2">
    <name type="scientific">Eubacterium maltosivorans</name>
    <dbReference type="NCBI Taxonomy" id="2041044"/>
    <lineage>
        <taxon>Bacteria</taxon>
        <taxon>Bacillati</taxon>
        <taxon>Bacillota</taxon>
        <taxon>Clostridia</taxon>
        <taxon>Eubacteriales</taxon>
        <taxon>Eubacteriaceae</taxon>
        <taxon>Eubacterium</taxon>
    </lineage>
</organism>
<dbReference type="InterPro" id="IPR023299">
    <property type="entry name" value="ATPase_P-typ_cyto_dom_N"/>
</dbReference>
<dbReference type="GO" id="GO:0000166">
    <property type="term" value="F:nucleotide binding"/>
    <property type="evidence" value="ECO:0007669"/>
    <property type="project" value="InterPro"/>
</dbReference>
<dbReference type="KEGG" id="emt:CPZ25_001100"/>
<dbReference type="SUPFAM" id="SSF81660">
    <property type="entry name" value="Metal cation-transporting ATPase, ATP-binding domain N"/>
    <property type="match status" value="1"/>
</dbReference>
<keyword evidence="2" id="KW-1185">Reference proteome</keyword>